<evidence type="ECO:0000256" key="1">
    <source>
        <dbReference type="SAM" id="MobiDB-lite"/>
    </source>
</evidence>
<sequence>MNKMMMMTMIMMMMMNMLLYPQRNPPIKVENLFEEVKDGVVLLSLLEVLSGEKLPGTHYGEAMLVNDLSQGLNIGLPNAGLDHGISRSESRASTMRPGRHWTRQDTICSH</sequence>
<feature type="chain" id="PRO_5043774989" evidence="2">
    <location>
        <begin position="22"/>
        <end position="110"/>
    </location>
</feature>
<evidence type="ECO:0000256" key="2">
    <source>
        <dbReference type="SAM" id="SignalP"/>
    </source>
</evidence>
<keyword evidence="4" id="KW-1185">Reference proteome</keyword>
<reference evidence="3 4" key="1">
    <citation type="journal article" date="2021" name="Elife">
        <title>Chloroplast acquisition without the gene transfer in kleptoplastic sea slugs, Plakobranchus ocellatus.</title>
        <authorList>
            <person name="Maeda T."/>
            <person name="Takahashi S."/>
            <person name="Yoshida T."/>
            <person name="Shimamura S."/>
            <person name="Takaki Y."/>
            <person name="Nagai Y."/>
            <person name="Toyoda A."/>
            <person name="Suzuki Y."/>
            <person name="Arimoto A."/>
            <person name="Ishii H."/>
            <person name="Satoh N."/>
            <person name="Nishiyama T."/>
            <person name="Hasebe M."/>
            <person name="Maruyama T."/>
            <person name="Minagawa J."/>
            <person name="Obokata J."/>
            <person name="Shigenobu S."/>
        </authorList>
    </citation>
    <scope>NUCLEOTIDE SEQUENCE [LARGE SCALE GENOMIC DNA]</scope>
</reference>
<feature type="region of interest" description="Disordered" evidence="1">
    <location>
        <begin position="87"/>
        <end position="110"/>
    </location>
</feature>
<dbReference type="SUPFAM" id="SSF47576">
    <property type="entry name" value="Calponin-homology domain, CH-domain"/>
    <property type="match status" value="1"/>
</dbReference>
<gene>
    <name evidence="3" type="ORF">ElyMa_001077900</name>
</gene>
<proteinExistence type="predicted"/>
<keyword evidence="2" id="KW-0732">Signal</keyword>
<organism evidence="3 4">
    <name type="scientific">Elysia marginata</name>
    <dbReference type="NCBI Taxonomy" id="1093978"/>
    <lineage>
        <taxon>Eukaryota</taxon>
        <taxon>Metazoa</taxon>
        <taxon>Spiralia</taxon>
        <taxon>Lophotrochozoa</taxon>
        <taxon>Mollusca</taxon>
        <taxon>Gastropoda</taxon>
        <taxon>Heterobranchia</taxon>
        <taxon>Euthyneura</taxon>
        <taxon>Panpulmonata</taxon>
        <taxon>Sacoglossa</taxon>
        <taxon>Placobranchoidea</taxon>
        <taxon>Plakobranchidae</taxon>
        <taxon>Elysia</taxon>
    </lineage>
</organism>
<comment type="caution">
    <text evidence="3">The sequence shown here is derived from an EMBL/GenBank/DDBJ whole genome shotgun (WGS) entry which is preliminary data.</text>
</comment>
<name>A0AAV4HS12_9GAST</name>
<dbReference type="EMBL" id="BMAT01002175">
    <property type="protein sequence ID" value="GFS00694.1"/>
    <property type="molecule type" value="Genomic_DNA"/>
</dbReference>
<accession>A0AAV4HS12</accession>
<evidence type="ECO:0000313" key="4">
    <source>
        <dbReference type="Proteomes" id="UP000762676"/>
    </source>
</evidence>
<dbReference type="Proteomes" id="UP000762676">
    <property type="component" value="Unassembled WGS sequence"/>
</dbReference>
<feature type="signal peptide" evidence="2">
    <location>
        <begin position="1"/>
        <end position="21"/>
    </location>
</feature>
<dbReference type="InterPro" id="IPR036872">
    <property type="entry name" value="CH_dom_sf"/>
</dbReference>
<dbReference type="Gene3D" id="1.10.418.10">
    <property type="entry name" value="Calponin-like domain"/>
    <property type="match status" value="1"/>
</dbReference>
<evidence type="ECO:0000313" key="3">
    <source>
        <dbReference type="EMBL" id="GFS00694.1"/>
    </source>
</evidence>
<protein>
    <submittedName>
        <fullName evidence="3">Nesprin-1</fullName>
    </submittedName>
</protein>
<dbReference type="AlphaFoldDB" id="A0AAV4HS12"/>